<dbReference type="Pfam" id="PF20126">
    <property type="entry name" value="TumE"/>
    <property type="match status" value="1"/>
</dbReference>
<dbReference type="EMBL" id="AOIB01000031">
    <property type="protein sequence ID" value="ELY55325.1"/>
    <property type="molecule type" value="Genomic_DNA"/>
</dbReference>
<dbReference type="RefSeq" id="WP_005558151.1">
    <property type="nucleotide sequence ID" value="NZ_AOIB01000031.1"/>
</dbReference>
<dbReference type="Proteomes" id="UP000011688">
    <property type="component" value="Unassembled WGS sequence"/>
</dbReference>
<organism evidence="1 2">
    <name type="scientific">Natronococcus amylolyticus DSM 10524</name>
    <dbReference type="NCBI Taxonomy" id="1227497"/>
    <lineage>
        <taxon>Archaea</taxon>
        <taxon>Methanobacteriati</taxon>
        <taxon>Methanobacteriota</taxon>
        <taxon>Stenosarchaea group</taxon>
        <taxon>Halobacteria</taxon>
        <taxon>Halobacteriales</taxon>
        <taxon>Natrialbaceae</taxon>
        <taxon>Natronococcus</taxon>
    </lineage>
</organism>
<protein>
    <submittedName>
        <fullName evidence="1">Uncharacterized protein</fullName>
    </submittedName>
</protein>
<proteinExistence type="predicted"/>
<dbReference type="InterPro" id="IPR045397">
    <property type="entry name" value="TumE-like"/>
</dbReference>
<dbReference type="STRING" id="1227497.C491_16457"/>
<gene>
    <name evidence="1" type="ORF">C491_16457</name>
</gene>
<keyword evidence="2" id="KW-1185">Reference proteome</keyword>
<reference evidence="1 2" key="1">
    <citation type="journal article" date="2014" name="PLoS Genet.">
        <title>Phylogenetically driven sequencing of extremely halophilic archaea reveals strategies for static and dynamic osmo-response.</title>
        <authorList>
            <person name="Becker E.A."/>
            <person name="Seitzer P.M."/>
            <person name="Tritt A."/>
            <person name="Larsen D."/>
            <person name="Krusor M."/>
            <person name="Yao A.I."/>
            <person name="Wu D."/>
            <person name="Madern D."/>
            <person name="Eisen J.A."/>
            <person name="Darling A.E."/>
            <person name="Facciotti M.T."/>
        </authorList>
    </citation>
    <scope>NUCLEOTIDE SEQUENCE [LARGE SCALE GENOMIC DNA]</scope>
    <source>
        <strain evidence="1 2">DSM 10524</strain>
    </source>
</reference>
<evidence type="ECO:0000313" key="1">
    <source>
        <dbReference type="EMBL" id="ELY55325.1"/>
    </source>
</evidence>
<dbReference type="eggNOG" id="arCOG06153">
    <property type="taxonomic scope" value="Archaea"/>
</dbReference>
<name>L9X0S4_9EURY</name>
<accession>L9X0S4</accession>
<sequence>MNDTGRSLDEALLRAVARRLGSLTVIDTVRVFPRQKPESVVATLEDAYYPEEIRRIELEARAYRNGDFNVTYREARGNDDWMARWDRHDNPHNSRDHYHQPPRARATDAVDKSYPTDFFDVVELVLAEVDARLGELWEQTDD</sequence>
<evidence type="ECO:0000313" key="2">
    <source>
        <dbReference type="Proteomes" id="UP000011688"/>
    </source>
</evidence>
<dbReference type="AlphaFoldDB" id="L9X0S4"/>
<comment type="caution">
    <text evidence="1">The sequence shown here is derived from an EMBL/GenBank/DDBJ whole genome shotgun (WGS) entry which is preliminary data.</text>
</comment>